<feature type="coiled-coil region" evidence="1">
    <location>
        <begin position="149"/>
        <end position="183"/>
    </location>
</feature>
<evidence type="ECO:0000313" key="3">
    <source>
        <dbReference type="EMBL" id="SIR10127.1"/>
    </source>
</evidence>
<name>A0ABY1K0V9_9BACL</name>
<protein>
    <recommendedName>
        <fullName evidence="5">N-terminal domain of peptidoglycan hydrolase CwlO-containing protein</fullName>
    </recommendedName>
</protein>
<evidence type="ECO:0000256" key="2">
    <source>
        <dbReference type="SAM" id="Phobius"/>
    </source>
</evidence>
<reference evidence="3 4" key="1">
    <citation type="submission" date="2017-01" db="EMBL/GenBank/DDBJ databases">
        <authorList>
            <person name="Varghese N."/>
            <person name="Submissions S."/>
        </authorList>
    </citation>
    <scope>NUCLEOTIDE SEQUENCE [LARGE SCALE GENOMIC DNA]</scope>
    <source>
        <strain evidence="3 4">ATCC 23464</strain>
    </source>
</reference>
<organism evidence="3 4">
    <name type="scientific">Paenibacillus macquariensis</name>
    <dbReference type="NCBI Taxonomy" id="948756"/>
    <lineage>
        <taxon>Bacteria</taxon>
        <taxon>Bacillati</taxon>
        <taxon>Bacillota</taxon>
        <taxon>Bacilli</taxon>
        <taxon>Bacillales</taxon>
        <taxon>Paenibacillaceae</taxon>
        <taxon>Paenibacillus</taxon>
    </lineage>
</organism>
<accession>A0ABY1K0V9</accession>
<feature type="transmembrane region" description="Helical" evidence="2">
    <location>
        <begin position="107"/>
        <end position="128"/>
    </location>
</feature>
<keyword evidence="2" id="KW-0812">Transmembrane</keyword>
<keyword evidence="4" id="KW-1185">Reference proteome</keyword>
<gene>
    <name evidence="3" type="ORF">SAMN05421578_10713</name>
</gene>
<sequence length="366" mass="42275">MKGSKSRFIILCMLLTLLLYSSLHPHGIIYADPVVPPDEETRQMLEKSLSIVEIDSEIERISQRQTEMAMEQEELKIELLQKRNQIKDKQDRAGAIVRSYYMGERDFLYSGFLSVKNISGLLIIYGYYEIIMNNDKDILNTYQSEYANLEIMQKKIARNSVELEEMKNNLIKQRERVLALQQSVDGSLQTSSDPEAMQKMMNEFTLYWENVGLYEVKRHFRALSSAMKDLPEFVQNTKGIIQAKGSTYTINITEDQLNTFLRSKDDLFNNFSFHFDDDVISASGQSGEVSIRIEGRYSIVNDPENGIMFHVSKLIFNKLELPDTTCRALEEEFDLGFYPHKLISFVKATEVKTSKNLLNITLKLSM</sequence>
<evidence type="ECO:0000313" key="4">
    <source>
        <dbReference type="Proteomes" id="UP000186666"/>
    </source>
</evidence>
<dbReference type="Gene3D" id="6.10.250.3150">
    <property type="match status" value="1"/>
</dbReference>
<keyword evidence="2" id="KW-1133">Transmembrane helix</keyword>
<proteinExistence type="predicted"/>
<dbReference type="EMBL" id="FTNK01000007">
    <property type="protein sequence ID" value="SIR10127.1"/>
    <property type="molecule type" value="Genomic_DNA"/>
</dbReference>
<comment type="caution">
    <text evidence="3">The sequence shown here is derived from an EMBL/GenBank/DDBJ whole genome shotgun (WGS) entry which is preliminary data.</text>
</comment>
<keyword evidence="1" id="KW-0175">Coiled coil</keyword>
<keyword evidence="2" id="KW-0472">Membrane</keyword>
<evidence type="ECO:0000256" key="1">
    <source>
        <dbReference type="SAM" id="Coils"/>
    </source>
</evidence>
<dbReference type="Proteomes" id="UP000186666">
    <property type="component" value="Unassembled WGS sequence"/>
</dbReference>
<dbReference type="RefSeq" id="WP_244555958.1">
    <property type="nucleotide sequence ID" value="NZ_FTNK01000007.1"/>
</dbReference>
<evidence type="ECO:0008006" key="5">
    <source>
        <dbReference type="Google" id="ProtNLM"/>
    </source>
</evidence>
<feature type="coiled-coil region" evidence="1">
    <location>
        <begin position="63"/>
        <end position="92"/>
    </location>
</feature>